<name>A0ABV5VTZ5_9BACL</name>
<evidence type="ECO:0000313" key="2">
    <source>
        <dbReference type="Proteomes" id="UP001589619"/>
    </source>
</evidence>
<protein>
    <submittedName>
        <fullName evidence="1">Uncharacterized protein</fullName>
    </submittedName>
</protein>
<dbReference type="RefSeq" id="WP_344912637.1">
    <property type="nucleotide sequence ID" value="NZ_BAAAYO010000010.1"/>
</dbReference>
<keyword evidence="2" id="KW-1185">Reference proteome</keyword>
<organism evidence="1 2">
    <name type="scientific">Paenibacillus hodogayensis</name>
    <dbReference type="NCBI Taxonomy" id="279208"/>
    <lineage>
        <taxon>Bacteria</taxon>
        <taxon>Bacillati</taxon>
        <taxon>Bacillota</taxon>
        <taxon>Bacilli</taxon>
        <taxon>Bacillales</taxon>
        <taxon>Paenibacillaceae</taxon>
        <taxon>Paenibacillus</taxon>
    </lineage>
</organism>
<gene>
    <name evidence="1" type="ORF">ACFFNY_09365</name>
</gene>
<comment type="caution">
    <text evidence="1">The sequence shown here is derived from an EMBL/GenBank/DDBJ whole genome shotgun (WGS) entry which is preliminary data.</text>
</comment>
<reference evidence="1 2" key="1">
    <citation type="submission" date="2024-09" db="EMBL/GenBank/DDBJ databases">
        <authorList>
            <person name="Sun Q."/>
            <person name="Mori K."/>
        </authorList>
    </citation>
    <scope>NUCLEOTIDE SEQUENCE [LARGE SCALE GENOMIC DNA]</scope>
    <source>
        <strain evidence="1 2">JCM 12520</strain>
    </source>
</reference>
<sequence length="79" mass="9174">MIPFENTLPYETIGKDIYLHECPFCGAGSVLLPLRTIDLQPIREGRKRLIVFPCCREKITAIDADRDYLLADKPIRKRR</sequence>
<evidence type="ECO:0000313" key="1">
    <source>
        <dbReference type="EMBL" id="MFB9751779.1"/>
    </source>
</evidence>
<accession>A0ABV5VTZ5</accession>
<dbReference type="EMBL" id="JBHMAG010000007">
    <property type="protein sequence ID" value="MFB9751779.1"/>
    <property type="molecule type" value="Genomic_DNA"/>
</dbReference>
<proteinExistence type="predicted"/>
<dbReference type="Proteomes" id="UP001589619">
    <property type="component" value="Unassembled WGS sequence"/>
</dbReference>